<dbReference type="Proteomes" id="UP001299283">
    <property type="component" value="Unassembled WGS sequence"/>
</dbReference>
<name>A0ABU5Z2F4_9MYCO</name>
<keyword evidence="1" id="KW-0732">Signal</keyword>
<dbReference type="InterPro" id="IPR013228">
    <property type="entry name" value="PE-PPE_C"/>
</dbReference>
<dbReference type="EMBL" id="JAYJJQ010000029">
    <property type="protein sequence ID" value="MEB3071588.1"/>
    <property type="molecule type" value="Genomic_DNA"/>
</dbReference>
<evidence type="ECO:0000256" key="1">
    <source>
        <dbReference type="SAM" id="SignalP"/>
    </source>
</evidence>
<keyword evidence="4" id="KW-1185">Reference proteome</keyword>
<proteinExistence type="predicted"/>
<reference evidence="3 4" key="1">
    <citation type="submission" date="2023-12" db="EMBL/GenBank/DDBJ databases">
        <title>Description of new species of Mycobacterium terrae complex isolated from sewage at the Sao Paulo Zoological Park Foundation in Brazil.</title>
        <authorList>
            <person name="Romagnoli C.L."/>
            <person name="Conceicao E.C."/>
            <person name="Machado E."/>
            <person name="Barreto L.B.P.F."/>
            <person name="Sharma A."/>
            <person name="Silva N.M."/>
            <person name="Marques L.E."/>
            <person name="Juliana M.A."/>
            <person name="Lourenco M.C.S."/>
            <person name="Digiampietri L.A."/>
            <person name="Suffys P.N."/>
            <person name="Viana-Niero C."/>
        </authorList>
    </citation>
    <scope>NUCLEOTIDE SEQUENCE [LARGE SCALE GENOMIC DNA]</scope>
    <source>
        <strain evidence="3 4">MYC017</strain>
    </source>
</reference>
<evidence type="ECO:0000313" key="3">
    <source>
        <dbReference type="EMBL" id="MEB3071588.1"/>
    </source>
</evidence>
<feature type="signal peptide" evidence="1">
    <location>
        <begin position="1"/>
        <end position="25"/>
    </location>
</feature>
<sequence>MRAFHCLPLVAGVAAAGLIAGTPMAAPAAGAQARPFSLTGNGTALGDGTAFLMGGTGVPQPSDLYLDAADTLFVKPHGFTGDLVSLWTPENISSTSGAVGGQILYNAIMDKIGGGGVDADHPVVVFGYSQSASISSSVMTRLADADVPNDLVRFVLIGSPNPTGIPENLYHTDVYNFEYDMVAFKPTYFNPLADLNSMLGFLYAHSAYLTATPEQIASAIELPSSDPDALTTFHMMTSDILPVLAPLQLIPILGMPLYELLEPVTRILVNFGYGSIDHGWPPGDVDVAAGSGLFPTDIDFGDLLTALGKGVMDGISNSIASLLDPDTYTIYELQDNPSLAGIVEYGYIAGYLDSPNPTLAEGLAGIVNFFDAFTSTEEFPMP</sequence>
<accession>A0ABU5Z2F4</accession>
<dbReference type="SUPFAM" id="SSF53474">
    <property type="entry name" value="alpha/beta-Hydrolases"/>
    <property type="match status" value="1"/>
</dbReference>
<organism evidence="3 4">
    <name type="scientific">[Mycobacterium] vasticus</name>
    <dbReference type="NCBI Taxonomy" id="2875777"/>
    <lineage>
        <taxon>Bacteria</taxon>
        <taxon>Bacillati</taxon>
        <taxon>Actinomycetota</taxon>
        <taxon>Actinomycetes</taxon>
        <taxon>Mycobacteriales</taxon>
        <taxon>Mycobacteriaceae</taxon>
        <taxon>Mycolicibacter</taxon>
    </lineage>
</organism>
<feature type="chain" id="PRO_5046984322" evidence="1">
    <location>
        <begin position="26"/>
        <end position="382"/>
    </location>
</feature>
<evidence type="ECO:0000259" key="2">
    <source>
        <dbReference type="Pfam" id="PF08237"/>
    </source>
</evidence>
<feature type="domain" description="PE-PPE" evidence="2">
    <location>
        <begin position="95"/>
        <end position="162"/>
    </location>
</feature>
<dbReference type="Pfam" id="PF08237">
    <property type="entry name" value="PE-PPE"/>
    <property type="match status" value="2"/>
</dbReference>
<dbReference type="InterPro" id="IPR029058">
    <property type="entry name" value="AB_hydrolase_fold"/>
</dbReference>
<evidence type="ECO:0000313" key="4">
    <source>
        <dbReference type="Proteomes" id="UP001299283"/>
    </source>
</evidence>
<gene>
    <name evidence="3" type="ORF">K5L39_20635</name>
</gene>
<comment type="caution">
    <text evidence="3">The sequence shown here is derived from an EMBL/GenBank/DDBJ whole genome shotgun (WGS) entry which is preliminary data.</text>
</comment>
<feature type="domain" description="PE-PPE" evidence="2">
    <location>
        <begin position="167"/>
        <end position="273"/>
    </location>
</feature>
<protein>
    <submittedName>
        <fullName evidence="3">PE-PPE domain-containing protein</fullName>
    </submittedName>
</protein>
<dbReference type="RefSeq" id="WP_225399064.1">
    <property type="nucleotide sequence ID" value="NZ_JAYJJQ010000029.1"/>
</dbReference>